<comment type="similarity">
    <text evidence="2">Belongs to the NAD(P)-dependent epimerase/dehydratase family. Dihydroflavonol-4-reductase subfamily.</text>
</comment>
<dbReference type="InterPro" id="IPR050425">
    <property type="entry name" value="NAD(P)_dehydrat-like"/>
</dbReference>
<sequence length="377" mass="41772">MSEVGKRVFLTGASGFICTHIVKILVDVSSFFPATVSDHLPRHVNSIQKGYQIVATVRSPPKAEAIFALHPDWKGKVDFVYVPDIAAPGAFDEVIKADKIGFHYIIHTASPVSFAVKDVKKDLIDPAVRGTTELMKAVHEYGGPQIKRFILLGSAVAILDSNQDITVAGKDYTEDDWNPVTVEEAVKTQSPVLGYNVGKKLAEKAAWEFLATEKPVFDLTVINPDIIIGPMLQPVDGPKHVNETNNFACYNFFNGTYKDITKLTFPFYHFVDVREVALAHVLSLTASKASNQRIILVSGLITPQLVANLIRKNFPQLHDRVDEGNPPQVLPKDVQPTGWNASKSHEIFGGEWEYKGLEESLVGTVKNILEWEKKWGI</sequence>
<dbReference type="OrthoDB" id="2735536at2759"/>
<dbReference type="GO" id="GO:0016616">
    <property type="term" value="F:oxidoreductase activity, acting on the CH-OH group of donors, NAD or NADP as acceptor"/>
    <property type="evidence" value="ECO:0007669"/>
    <property type="project" value="TreeGrafter"/>
</dbReference>
<evidence type="ECO:0000256" key="1">
    <source>
        <dbReference type="ARBA" id="ARBA00023002"/>
    </source>
</evidence>
<keyword evidence="5" id="KW-1185">Reference proteome</keyword>
<dbReference type="InterPro" id="IPR001509">
    <property type="entry name" value="Epimerase_deHydtase"/>
</dbReference>
<dbReference type="Pfam" id="PF01370">
    <property type="entry name" value="Epimerase"/>
    <property type="match status" value="1"/>
</dbReference>
<evidence type="ECO:0000313" key="5">
    <source>
        <dbReference type="Proteomes" id="UP000785200"/>
    </source>
</evidence>
<dbReference type="PANTHER" id="PTHR10366">
    <property type="entry name" value="NAD DEPENDENT EPIMERASE/DEHYDRATASE"/>
    <property type="match status" value="1"/>
</dbReference>
<dbReference type="EMBL" id="VNKQ01000002">
    <property type="protein sequence ID" value="KAG0652746.1"/>
    <property type="molecule type" value="Genomic_DNA"/>
</dbReference>
<dbReference type="Proteomes" id="UP000785200">
    <property type="component" value="Unassembled WGS sequence"/>
</dbReference>
<keyword evidence="1" id="KW-0560">Oxidoreductase</keyword>
<reference evidence="4" key="1">
    <citation type="submission" date="2019-07" db="EMBL/GenBank/DDBJ databases">
        <title>Hyphodiscus hymeniophilus genome sequencing and assembly.</title>
        <authorList>
            <person name="Kramer G."/>
            <person name="Nodwell J."/>
        </authorList>
    </citation>
    <scope>NUCLEOTIDE SEQUENCE</scope>
    <source>
        <strain evidence="4">ATCC 34498</strain>
    </source>
</reference>
<evidence type="ECO:0000256" key="2">
    <source>
        <dbReference type="ARBA" id="ARBA00023445"/>
    </source>
</evidence>
<dbReference type="SUPFAM" id="SSF51735">
    <property type="entry name" value="NAD(P)-binding Rossmann-fold domains"/>
    <property type="match status" value="1"/>
</dbReference>
<proteinExistence type="inferred from homology"/>
<dbReference type="InterPro" id="IPR036291">
    <property type="entry name" value="NAD(P)-bd_dom_sf"/>
</dbReference>
<dbReference type="PANTHER" id="PTHR10366:SF814">
    <property type="entry name" value="NAD-DEPENDENT EPIMERASE_DEHYDRATASE DOMAIN-CONTAINING PROTEIN"/>
    <property type="match status" value="1"/>
</dbReference>
<organism evidence="4 5">
    <name type="scientific">Hyphodiscus hymeniophilus</name>
    <dbReference type="NCBI Taxonomy" id="353542"/>
    <lineage>
        <taxon>Eukaryota</taxon>
        <taxon>Fungi</taxon>
        <taxon>Dikarya</taxon>
        <taxon>Ascomycota</taxon>
        <taxon>Pezizomycotina</taxon>
        <taxon>Leotiomycetes</taxon>
        <taxon>Helotiales</taxon>
        <taxon>Hyphodiscaceae</taxon>
        <taxon>Hyphodiscus</taxon>
    </lineage>
</organism>
<protein>
    <submittedName>
        <fullName evidence="4">Oxidoreductase</fullName>
    </submittedName>
</protein>
<dbReference type="AlphaFoldDB" id="A0A9P6VQE1"/>
<name>A0A9P6VQE1_9HELO</name>
<evidence type="ECO:0000313" key="4">
    <source>
        <dbReference type="EMBL" id="KAG0652746.1"/>
    </source>
</evidence>
<dbReference type="Gene3D" id="3.40.50.720">
    <property type="entry name" value="NAD(P)-binding Rossmann-like Domain"/>
    <property type="match status" value="1"/>
</dbReference>
<accession>A0A9P6VQE1</accession>
<comment type="caution">
    <text evidence="4">The sequence shown here is derived from an EMBL/GenBank/DDBJ whole genome shotgun (WGS) entry which is preliminary data.</text>
</comment>
<evidence type="ECO:0000259" key="3">
    <source>
        <dbReference type="Pfam" id="PF01370"/>
    </source>
</evidence>
<feature type="domain" description="NAD-dependent epimerase/dehydratase" evidence="3">
    <location>
        <begin position="8"/>
        <end position="289"/>
    </location>
</feature>
<gene>
    <name evidence="4" type="ORF">D0Z07_0366</name>
</gene>